<dbReference type="InterPro" id="IPR029044">
    <property type="entry name" value="Nucleotide-diphossugar_trans"/>
</dbReference>
<organism evidence="10 11">
    <name type="scientific">Thermogutta terrifontis</name>
    <dbReference type="NCBI Taxonomy" id="1331910"/>
    <lineage>
        <taxon>Bacteria</taxon>
        <taxon>Pseudomonadati</taxon>
        <taxon>Planctomycetota</taxon>
        <taxon>Planctomycetia</taxon>
        <taxon>Pirellulales</taxon>
        <taxon>Thermoguttaceae</taxon>
        <taxon>Thermogutta</taxon>
    </lineage>
</organism>
<name>A0A286RG59_9BACT</name>
<dbReference type="GO" id="GO:0009103">
    <property type="term" value="P:lipopolysaccharide biosynthetic process"/>
    <property type="evidence" value="ECO:0007669"/>
    <property type="project" value="UniProtKB-KW"/>
</dbReference>
<keyword evidence="1" id="KW-1003">Cell membrane</keyword>
<evidence type="ECO:0000256" key="1">
    <source>
        <dbReference type="ARBA" id="ARBA00022475"/>
    </source>
</evidence>
<feature type="domain" description="Glycosyltransferase 2-like" evidence="9">
    <location>
        <begin position="6"/>
        <end position="165"/>
    </location>
</feature>
<sequence length="333" mass="37003">MMPSISVVIPVYCGVNTVQQVVEGVVRILAEAGIAFEIILVDDGSPDETWSILHRIHQERPNVIKAIQLMRNFGQHNAIMCGLRHAKGDYIITMDDDGQHPPEEIPKLLRAIEQTGADVVYGVPRERSHAPWRNLGSWIVVTFYKLVFRTHVTPSAFRVMRRQVVEAILSYDLNYTYIDGLLAWNTDRIAQIEVEHRPRKLGQSGYNFAKLFTLAMNLFTNFSLLPLQIVSATGFVVALAGLVLGLYYFVQKIVGNIAVPGYASLIVAVLFLGGLQLLALGIIGEYLGRIHLNINKQPQYSIREVLMAAVAGVNTTSNSCNSSSSIDNDNRQL</sequence>
<dbReference type="PANTHER" id="PTHR48090:SF3">
    <property type="entry name" value="UNDECAPRENYL-PHOSPHATE 4-DEOXY-4-FORMAMIDO-L-ARABINOSE TRANSFERASE"/>
    <property type="match status" value="1"/>
</dbReference>
<keyword evidence="4 8" id="KW-0812">Transmembrane</keyword>
<dbReference type="InterPro" id="IPR001173">
    <property type="entry name" value="Glyco_trans_2-like"/>
</dbReference>
<proteinExistence type="predicted"/>
<evidence type="ECO:0000259" key="9">
    <source>
        <dbReference type="Pfam" id="PF00535"/>
    </source>
</evidence>
<feature type="transmembrane region" description="Helical" evidence="8">
    <location>
        <begin position="224"/>
        <end position="250"/>
    </location>
</feature>
<keyword evidence="7 8" id="KW-0472">Membrane</keyword>
<keyword evidence="3 10" id="KW-0808">Transferase</keyword>
<keyword evidence="2" id="KW-0328">Glycosyltransferase</keyword>
<dbReference type="SUPFAM" id="SSF53448">
    <property type="entry name" value="Nucleotide-diphospho-sugar transferases"/>
    <property type="match status" value="1"/>
</dbReference>
<protein>
    <submittedName>
        <fullName evidence="10">Glycosyl transferase, family 2</fullName>
    </submittedName>
</protein>
<dbReference type="Gene3D" id="3.90.550.10">
    <property type="entry name" value="Spore Coat Polysaccharide Biosynthesis Protein SpsA, Chain A"/>
    <property type="match status" value="1"/>
</dbReference>
<dbReference type="KEGG" id="ttf:THTE_2346"/>
<keyword evidence="6 8" id="KW-1133">Transmembrane helix</keyword>
<dbReference type="Proteomes" id="UP000215086">
    <property type="component" value="Chromosome"/>
</dbReference>
<dbReference type="AlphaFoldDB" id="A0A286RG59"/>
<evidence type="ECO:0000256" key="7">
    <source>
        <dbReference type="ARBA" id="ARBA00023136"/>
    </source>
</evidence>
<feature type="transmembrane region" description="Helical" evidence="8">
    <location>
        <begin position="262"/>
        <end position="287"/>
    </location>
</feature>
<dbReference type="EMBL" id="CP018477">
    <property type="protein sequence ID" value="ASV74948.1"/>
    <property type="molecule type" value="Genomic_DNA"/>
</dbReference>
<keyword evidence="5" id="KW-0448">Lipopolysaccharide biosynthesis</keyword>
<accession>A0A286RG59</accession>
<dbReference type="Pfam" id="PF00535">
    <property type="entry name" value="Glycos_transf_2"/>
    <property type="match status" value="1"/>
</dbReference>
<reference evidence="10 11" key="1">
    <citation type="journal article" name="Front. Microbiol.">
        <title>Sugar Metabolism of the First Thermophilic Planctomycete Thermogutta terrifontis: Comparative Genomic and Transcriptomic Approaches.</title>
        <authorList>
            <person name="Elcheninov A.G."/>
            <person name="Menzel P."/>
            <person name="Gudbergsdottir S.R."/>
            <person name="Slesarev A.I."/>
            <person name="Kadnikov V.V."/>
            <person name="Krogh A."/>
            <person name="Bonch-Osmolovskaya E.A."/>
            <person name="Peng X."/>
            <person name="Kublanov I.V."/>
        </authorList>
    </citation>
    <scope>NUCLEOTIDE SEQUENCE [LARGE SCALE GENOMIC DNA]</scope>
    <source>
        <strain evidence="10 11">R1</strain>
    </source>
</reference>
<dbReference type="GO" id="GO:0005886">
    <property type="term" value="C:plasma membrane"/>
    <property type="evidence" value="ECO:0007669"/>
    <property type="project" value="TreeGrafter"/>
</dbReference>
<dbReference type="PANTHER" id="PTHR48090">
    <property type="entry name" value="UNDECAPRENYL-PHOSPHATE 4-DEOXY-4-FORMAMIDO-L-ARABINOSE TRANSFERASE-RELATED"/>
    <property type="match status" value="1"/>
</dbReference>
<evidence type="ECO:0000256" key="5">
    <source>
        <dbReference type="ARBA" id="ARBA00022985"/>
    </source>
</evidence>
<evidence type="ECO:0000256" key="2">
    <source>
        <dbReference type="ARBA" id="ARBA00022676"/>
    </source>
</evidence>
<gene>
    <name evidence="10" type="ORF">THTE_2346</name>
</gene>
<keyword evidence="11" id="KW-1185">Reference proteome</keyword>
<evidence type="ECO:0000313" key="10">
    <source>
        <dbReference type="EMBL" id="ASV74948.1"/>
    </source>
</evidence>
<dbReference type="GO" id="GO:0099621">
    <property type="term" value="F:undecaprenyl-phosphate 4-deoxy-4-formamido-L-arabinose transferase activity"/>
    <property type="evidence" value="ECO:0007669"/>
    <property type="project" value="TreeGrafter"/>
</dbReference>
<dbReference type="CDD" id="cd04187">
    <property type="entry name" value="DPM1_like_bac"/>
    <property type="match status" value="1"/>
</dbReference>
<evidence type="ECO:0000256" key="8">
    <source>
        <dbReference type="SAM" id="Phobius"/>
    </source>
</evidence>
<evidence type="ECO:0000313" key="11">
    <source>
        <dbReference type="Proteomes" id="UP000215086"/>
    </source>
</evidence>
<evidence type="ECO:0000256" key="3">
    <source>
        <dbReference type="ARBA" id="ARBA00022679"/>
    </source>
</evidence>
<dbReference type="InterPro" id="IPR050256">
    <property type="entry name" value="Glycosyltransferase_2"/>
</dbReference>
<evidence type="ECO:0000256" key="4">
    <source>
        <dbReference type="ARBA" id="ARBA00022692"/>
    </source>
</evidence>
<evidence type="ECO:0000256" key="6">
    <source>
        <dbReference type="ARBA" id="ARBA00022989"/>
    </source>
</evidence>